<feature type="signal peptide" evidence="1">
    <location>
        <begin position="1"/>
        <end position="21"/>
    </location>
</feature>
<dbReference type="GeneID" id="27899630"/>
<protein>
    <submittedName>
        <fullName evidence="2">Uncharacterized protein</fullName>
    </submittedName>
</protein>
<evidence type="ECO:0000256" key="1">
    <source>
        <dbReference type="SAM" id="SignalP"/>
    </source>
</evidence>
<reference evidence="2 3" key="1">
    <citation type="journal article" date="2012" name="PLoS Pathog.">
        <title>Diverse lifestyles and strategies of plant pathogenesis encoded in the genomes of eighteen Dothideomycetes fungi.</title>
        <authorList>
            <person name="Ohm R.A."/>
            <person name="Feau N."/>
            <person name="Henrissat B."/>
            <person name="Schoch C.L."/>
            <person name="Horwitz B.A."/>
            <person name="Barry K.W."/>
            <person name="Condon B.J."/>
            <person name="Copeland A.C."/>
            <person name="Dhillon B."/>
            <person name="Glaser F."/>
            <person name="Hesse C.N."/>
            <person name="Kosti I."/>
            <person name="LaButti K."/>
            <person name="Lindquist E.A."/>
            <person name="Lucas S."/>
            <person name="Salamov A.A."/>
            <person name="Bradshaw R.E."/>
            <person name="Ciuffetti L."/>
            <person name="Hamelin R.C."/>
            <person name="Kema G.H.J."/>
            <person name="Lawrence C."/>
            <person name="Scott J.A."/>
            <person name="Spatafora J.W."/>
            <person name="Turgeon B.G."/>
            <person name="de Wit P.J.G.M."/>
            <person name="Zhong S."/>
            <person name="Goodwin S.B."/>
            <person name="Grigoriev I.V."/>
        </authorList>
    </citation>
    <scope>NUCLEOTIDE SEQUENCE [LARGE SCALE GENOMIC DNA]</scope>
    <source>
        <strain evidence="2 3">SO2202</strain>
    </source>
</reference>
<organism evidence="2 3">
    <name type="scientific">Sphaerulina musiva (strain SO2202)</name>
    <name type="common">Poplar stem canker fungus</name>
    <name type="synonym">Septoria musiva</name>
    <dbReference type="NCBI Taxonomy" id="692275"/>
    <lineage>
        <taxon>Eukaryota</taxon>
        <taxon>Fungi</taxon>
        <taxon>Dikarya</taxon>
        <taxon>Ascomycota</taxon>
        <taxon>Pezizomycotina</taxon>
        <taxon>Dothideomycetes</taxon>
        <taxon>Dothideomycetidae</taxon>
        <taxon>Mycosphaerellales</taxon>
        <taxon>Mycosphaerellaceae</taxon>
        <taxon>Sphaerulina</taxon>
    </lineage>
</organism>
<evidence type="ECO:0000313" key="2">
    <source>
        <dbReference type="EMBL" id="EMF14834.1"/>
    </source>
</evidence>
<gene>
    <name evidence="2" type="ORF">SEPMUDRAFT_132410</name>
</gene>
<dbReference type="OMA" id="HHFEGYF"/>
<accession>M3DAE0</accession>
<proteinExistence type="predicted"/>
<dbReference type="EMBL" id="KB456262">
    <property type="protein sequence ID" value="EMF14834.1"/>
    <property type="molecule type" value="Genomic_DNA"/>
</dbReference>
<dbReference type="PANTHER" id="PTHR38049:SF2">
    <property type="entry name" value="RICIN B LECTIN DOMAIN-CONTAINING PROTEIN"/>
    <property type="match status" value="1"/>
</dbReference>
<dbReference type="OrthoDB" id="3928002at2759"/>
<dbReference type="AlphaFoldDB" id="M3DAE0"/>
<keyword evidence="1" id="KW-0732">Signal</keyword>
<dbReference type="HOGENOM" id="CLU_061230_2_1_1"/>
<dbReference type="eggNOG" id="ENOG502S5CN">
    <property type="taxonomic scope" value="Eukaryota"/>
</dbReference>
<dbReference type="Proteomes" id="UP000016931">
    <property type="component" value="Unassembled WGS sequence"/>
</dbReference>
<evidence type="ECO:0000313" key="3">
    <source>
        <dbReference type="Proteomes" id="UP000016931"/>
    </source>
</evidence>
<dbReference type="RefSeq" id="XP_016762955.1">
    <property type="nucleotide sequence ID" value="XM_016902493.1"/>
</dbReference>
<dbReference type="PANTHER" id="PTHR38049">
    <property type="entry name" value="RICIN B LECTIN DOMAIN-CONTAINING PROTEIN"/>
    <property type="match status" value="1"/>
</dbReference>
<sequence>MVLGILTAIAACPAIIGTTEAVRHGQRQNSREEQRGRKTNLTVSLLHRSEYTSQFDGAYIVLKDHKLWIDTTGLANHLHPFSGYFLPYPHDDVAQSWRKAGFRKAEGMVTTISNDPPFLNWVYVDCDSHEVKFGKRDEVEGHRLGPFDVTKTDRRLTFEGWEGFVAVQEHDGEDLWALYFDVHDDGLTSGERVGTQALRMLALEVWRRELRVDREMAMEERLERIRMRREEEERKSESTTVS</sequence>
<dbReference type="STRING" id="692275.M3DAE0"/>
<feature type="chain" id="PRO_5004032426" evidence="1">
    <location>
        <begin position="22"/>
        <end position="242"/>
    </location>
</feature>
<keyword evidence="3" id="KW-1185">Reference proteome</keyword>
<name>M3DAE0_SPHMS</name>